<accession>M7N4L6</accession>
<name>M7N4L6_9MICC</name>
<dbReference type="RefSeq" id="WP_007273173.1">
    <property type="nucleotide sequence ID" value="NZ_AOCK01000015.1"/>
</dbReference>
<gene>
    <name evidence="1" type="ORF">ADIAG_04025</name>
</gene>
<evidence type="ECO:0000313" key="1">
    <source>
        <dbReference type="EMBL" id="EMQ96699.1"/>
    </source>
</evidence>
<keyword evidence="2" id="KW-1185">Reference proteome</keyword>
<proteinExistence type="predicted"/>
<sequence length="96" mass="10730">MAKHPARRLERVGFVTRSAALHWPWITESRAEGVTRLDPVAFGRFLGTDRSAEVKTIRRQHHGLVDTGKVPELMSMIAFERFEALKGSESGCIGVL</sequence>
<dbReference type="EMBL" id="AOCK01000015">
    <property type="protein sequence ID" value="EMQ96699.1"/>
    <property type="molecule type" value="Genomic_DNA"/>
</dbReference>
<dbReference type="Proteomes" id="UP000012015">
    <property type="component" value="Unassembled WGS sequence"/>
</dbReference>
<reference evidence="1 2" key="1">
    <citation type="journal article" date="2013" name="Genome Announc.">
        <title>Draft Genome Sequence of Arthrobacter gangotriensis Strain Lz1yT, Isolated from a Penguin Rookery Soil Sample Collected in Antarctica, near the Indian Station Dakshin Gangotri.</title>
        <authorList>
            <person name="Shivaji S."/>
            <person name="Ara S."/>
            <person name="Bandi S."/>
            <person name="Singh A."/>
            <person name="Kumar Pinnaka A."/>
        </authorList>
    </citation>
    <scope>NUCLEOTIDE SEQUENCE [LARGE SCALE GENOMIC DNA]</scope>
    <source>
        <strain evidence="1 2">Lz1y</strain>
    </source>
</reference>
<dbReference type="AlphaFoldDB" id="M7N4L6"/>
<protein>
    <submittedName>
        <fullName evidence="1">Uncharacterized protein</fullName>
    </submittedName>
</protein>
<organism evidence="1 2">
    <name type="scientific">Paeniglutamicibacter gangotriensis Lz1y</name>
    <dbReference type="NCBI Taxonomy" id="1276920"/>
    <lineage>
        <taxon>Bacteria</taxon>
        <taxon>Bacillati</taxon>
        <taxon>Actinomycetota</taxon>
        <taxon>Actinomycetes</taxon>
        <taxon>Micrococcales</taxon>
        <taxon>Micrococcaceae</taxon>
        <taxon>Paeniglutamicibacter</taxon>
    </lineage>
</organism>
<evidence type="ECO:0000313" key="2">
    <source>
        <dbReference type="Proteomes" id="UP000012015"/>
    </source>
</evidence>
<comment type="caution">
    <text evidence="1">The sequence shown here is derived from an EMBL/GenBank/DDBJ whole genome shotgun (WGS) entry which is preliminary data.</text>
</comment>
<dbReference type="PATRIC" id="fig|1276920.7.peg.4017"/>